<dbReference type="PRINTS" id="PR00248">
    <property type="entry name" value="GPCRMGR"/>
</dbReference>
<feature type="domain" description="G-protein coupled receptors family 3 profile" evidence="7">
    <location>
        <begin position="11"/>
        <end position="213"/>
    </location>
</feature>
<proteinExistence type="predicted"/>
<dbReference type="Proteomes" id="UP001152320">
    <property type="component" value="Chromosome 17"/>
</dbReference>
<dbReference type="Pfam" id="PF00003">
    <property type="entry name" value="7tm_3"/>
    <property type="match status" value="1"/>
</dbReference>
<name>A0A9Q0YQJ7_HOLLE</name>
<dbReference type="PROSITE" id="PS50259">
    <property type="entry name" value="G_PROTEIN_RECEP_F3_4"/>
    <property type="match status" value="1"/>
</dbReference>
<keyword evidence="9" id="KW-1185">Reference proteome</keyword>
<dbReference type="GO" id="GO:0005886">
    <property type="term" value="C:plasma membrane"/>
    <property type="evidence" value="ECO:0007669"/>
    <property type="project" value="TreeGrafter"/>
</dbReference>
<evidence type="ECO:0000256" key="3">
    <source>
        <dbReference type="ARBA" id="ARBA00022989"/>
    </source>
</evidence>
<reference evidence="8" key="1">
    <citation type="submission" date="2021-10" db="EMBL/GenBank/DDBJ databases">
        <title>Tropical sea cucumber genome reveals ecological adaptation and Cuvierian tubules defense mechanism.</title>
        <authorList>
            <person name="Chen T."/>
        </authorList>
    </citation>
    <scope>NUCLEOTIDE SEQUENCE</scope>
    <source>
        <strain evidence="8">Nanhai2018</strain>
        <tissue evidence="8">Muscle</tissue>
    </source>
</reference>
<comment type="subcellular location">
    <subcellularLocation>
        <location evidence="1">Membrane</location>
        <topology evidence="1">Multi-pass membrane protein</topology>
    </subcellularLocation>
</comment>
<evidence type="ECO:0000313" key="9">
    <source>
        <dbReference type="Proteomes" id="UP001152320"/>
    </source>
</evidence>
<evidence type="ECO:0000259" key="7">
    <source>
        <dbReference type="PROSITE" id="PS50259"/>
    </source>
</evidence>
<evidence type="ECO:0000256" key="5">
    <source>
        <dbReference type="ARBA" id="ARBA00023180"/>
    </source>
</evidence>
<gene>
    <name evidence="8" type="ORF">HOLleu_33302</name>
</gene>
<dbReference type="InterPro" id="IPR000337">
    <property type="entry name" value="GPCR_3"/>
</dbReference>
<keyword evidence="8" id="KW-0675">Receptor</keyword>
<evidence type="ECO:0000256" key="6">
    <source>
        <dbReference type="SAM" id="Phobius"/>
    </source>
</evidence>
<dbReference type="GO" id="GO:0004930">
    <property type="term" value="F:G protein-coupled receptor activity"/>
    <property type="evidence" value="ECO:0007669"/>
    <property type="project" value="InterPro"/>
</dbReference>
<dbReference type="PANTHER" id="PTHR24061">
    <property type="entry name" value="CALCIUM-SENSING RECEPTOR-RELATED"/>
    <property type="match status" value="1"/>
</dbReference>
<dbReference type="AlphaFoldDB" id="A0A9Q0YQJ7"/>
<dbReference type="InterPro" id="IPR017978">
    <property type="entry name" value="GPCR_3_C"/>
</dbReference>
<protein>
    <submittedName>
        <fullName evidence="8">Extracellular calcium-sensing receptor</fullName>
    </submittedName>
</protein>
<feature type="transmembrane region" description="Helical" evidence="6">
    <location>
        <begin position="60"/>
        <end position="83"/>
    </location>
</feature>
<evidence type="ECO:0000256" key="4">
    <source>
        <dbReference type="ARBA" id="ARBA00023136"/>
    </source>
</evidence>
<sequence length="429" mass="49110">MGIMVGGVTHIGLPTHALCSAQRIVKSPLVTAAIMCFVVKTQQVIKLFKTKVPKEVKHRYLQVVFVIIMAVLQSTVIVTYTIVRPPEVSYDYDTSPQYVYVNCVDATFAFVPRYLVNNFLILVCFVFTFRARHLPHNFGESRYITYGVGCAYCCWFAFLPPLFLTYGRTRAFYELIVIFTQIYSLQSFYFFPKCYVIIFHPEKNTVQTMRKSTLRHMRRRSSRVHIKNIPLLPIPLCQQERRLGNRARTDLIDDIILDELGETNIGKGTTYLESAVISTISQNSESISLPHDNFLPSGTGVKPLRRMKTVTFLEGEISSNKHTLQKTQTSNKVNSCIRPFSNLNEKKPMQVNGNHDKFDSRAHVKMVSKYSNGKHRDVMLPGPSVRVPQKEHSSSQSNLLYVTDGISRHLYHKKLNFIIDLGHFDCHSD</sequence>
<dbReference type="OrthoDB" id="5984008at2759"/>
<dbReference type="InterPro" id="IPR000068">
    <property type="entry name" value="GPCR_3_Ca_sens_rcpt-rel"/>
</dbReference>
<organism evidence="8 9">
    <name type="scientific">Holothuria leucospilota</name>
    <name type="common">Black long sea cucumber</name>
    <name type="synonym">Mertensiothuria leucospilota</name>
    <dbReference type="NCBI Taxonomy" id="206669"/>
    <lineage>
        <taxon>Eukaryota</taxon>
        <taxon>Metazoa</taxon>
        <taxon>Echinodermata</taxon>
        <taxon>Eleutherozoa</taxon>
        <taxon>Echinozoa</taxon>
        <taxon>Holothuroidea</taxon>
        <taxon>Aspidochirotacea</taxon>
        <taxon>Aspidochirotida</taxon>
        <taxon>Holothuriidae</taxon>
        <taxon>Holothuria</taxon>
    </lineage>
</organism>
<accession>A0A9Q0YQJ7</accession>
<evidence type="ECO:0000256" key="1">
    <source>
        <dbReference type="ARBA" id="ARBA00004141"/>
    </source>
</evidence>
<feature type="transmembrane region" description="Helical" evidence="6">
    <location>
        <begin position="114"/>
        <end position="131"/>
    </location>
</feature>
<evidence type="ECO:0000313" key="8">
    <source>
        <dbReference type="EMBL" id="KAJ8025680.1"/>
    </source>
</evidence>
<keyword evidence="2 6" id="KW-0812">Transmembrane</keyword>
<keyword evidence="5" id="KW-0325">Glycoprotein</keyword>
<comment type="caution">
    <text evidence="8">The sequence shown here is derived from an EMBL/GenBank/DDBJ whole genome shotgun (WGS) entry which is preliminary data.</text>
</comment>
<dbReference type="PANTHER" id="PTHR24061:SF422">
    <property type="entry name" value="G-PROTEIN COUPLED RECEPTORS FAMILY 3 PROFILE DOMAIN-CONTAINING PROTEIN"/>
    <property type="match status" value="1"/>
</dbReference>
<dbReference type="EMBL" id="JAIZAY010000017">
    <property type="protein sequence ID" value="KAJ8025680.1"/>
    <property type="molecule type" value="Genomic_DNA"/>
</dbReference>
<keyword evidence="3 6" id="KW-1133">Transmembrane helix</keyword>
<evidence type="ECO:0000256" key="2">
    <source>
        <dbReference type="ARBA" id="ARBA00022692"/>
    </source>
</evidence>
<keyword evidence="4 6" id="KW-0472">Membrane</keyword>
<feature type="transmembrane region" description="Helical" evidence="6">
    <location>
        <begin position="20"/>
        <end position="39"/>
    </location>
</feature>
<feature type="transmembrane region" description="Helical" evidence="6">
    <location>
        <begin position="143"/>
        <end position="166"/>
    </location>
</feature>